<dbReference type="Pfam" id="PF18137">
    <property type="entry name" value="WHD_ORC"/>
    <property type="match status" value="1"/>
</dbReference>
<name>F1N6W8_BOVIN</name>
<dbReference type="Pfam" id="PF07034">
    <property type="entry name" value="ORC3_N"/>
    <property type="match status" value="1"/>
</dbReference>
<comment type="function">
    <text evidence="9">Component of the origin recognition complex (ORC) that binds origins of replication. DNA-binding is ATP-dependent. The specific DNA sequences that define origins of replication have not been identified yet. ORC is required to assemble the pre-replication complex necessary to initiate DNA replication. Binds histone H3 and H4 trimethylation marks H3K9me3, H3K27me3 and H4K20me3.</text>
</comment>
<evidence type="ECO:0000313" key="13">
    <source>
        <dbReference type="Ensembl" id="ENSBTAP00000022571.6"/>
    </source>
</evidence>
<comment type="subunit">
    <text evidence="8">Component of ORC, a complex composed of at least 6 subunits: ORC1, ORC2, ORC3, ORC4, ORC5 and ORC6. ORC is regulated in a cell-cycle dependent manner. It is sequentially assembled at the exit from anaphase of mitosis and disassembled as cells enter S phase.</text>
</comment>
<comment type="similarity">
    <text evidence="2">Belongs to the ORC3 family.</text>
</comment>
<dbReference type="Reactome" id="R-BTA-68962">
    <property type="pathway name" value="Activation of the pre-replicative complex"/>
</dbReference>
<proteinExistence type="inferred from homology"/>
<reference evidence="13" key="2">
    <citation type="submission" date="2025-08" db="UniProtKB">
        <authorList>
            <consortium name="Ensembl"/>
        </authorList>
    </citation>
    <scope>IDENTIFICATION</scope>
    <source>
        <strain evidence="13">Hereford</strain>
    </source>
</reference>
<dbReference type="Pfam" id="PF19675">
    <property type="entry name" value="ORC3_ins"/>
    <property type="match status" value="1"/>
</dbReference>
<feature type="domain" description="Origin recognition complex subunit 3 N-terminal" evidence="10">
    <location>
        <begin position="10"/>
        <end position="315"/>
    </location>
</feature>
<keyword evidence="14" id="KW-1185">Reference proteome</keyword>
<evidence type="ECO:0000256" key="5">
    <source>
        <dbReference type="ARBA" id="ARBA00022705"/>
    </source>
</evidence>
<organism evidence="13 14">
    <name type="scientific">Bos taurus</name>
    <name type="common">Bovine</name>
    <dbReference type="NCBI Taxonomy" id="9913"/>
    <lineage>
        <taxon>Eukaryota</taxon>
        <taxon>Metazoa</taxon>
        <taxon>Chordata</taxon>
        <taxon>Craniata</taxon>
        <taxon>Vertebrata</taxon>
        <taxon>Euteleostomi</taxon>
        <taxon>Mammalia</taxon>
        <taxon>Eutheria</taxon>
        <taxon>Laurasiatheria</taxon>
        <taxon>Artiodactyla</taxon>
        <taxon>Ruminantia</taxon>
        <taxon>Pecora</taxon>
        <taxon>Bovidae</taxon>
        <taxon>Bovinae</taxon>
        <taxon>Bos</taxon>
    </lineage>
</organism>
<dbReference type="VGNC" id="VGNC:32448">
    <property type="gene designation" value="ORC3"/>
</dbReference>
<evidence type="ECO:0000256" key="3">
    <source>
        <dbReference type="ARBA" id="ARBA00019085"/>
    </source>
</evidence>
<dbReference type="Reactome" id="R-BTA-68949">
    <property type="pathway name" value="Orc1 removal from chromatin"/>
</dbReference>
<dbReference type="GO" id="GO:0006270">
    <property type="term" value="P:DNA replication initiation"/>
    <property type="evidence" value="ECO:0000318"/>
    <property type="project" value="GO_Central"/>
</dbReference>
<comment type="subcellular location">
    <subcellularLocation>
        <location evidence="1">Nucleus</location>
    </subcellularLocation>
</comment>
<dbReference type="InterPro" id="IPR020795">
    <property type="entry name" value="ORC3"/>
</dbReference>
<dbReference type="GO" id="GO:0003688">
    <property type="term" value="F:DNA replication origin binding"/>
    <property type="evidence" value="ECO:0000318"/>
    <property type="project" value="GO_Central"/>
</dbReference>
<dbReference type="InParanoid" id="F1N6W8"/>
<gene>
    <name evidence="13 15" type="primary">ORC3</name>
</gene>
<dbReference type="CDD" id="cd20704">
    <property type="entry name" value="Orc3"/>
    <property type="match status" value="1"/>
</dbReference>
<dbReference type="VEuPathDB" id="HostDB:ENSBTAG00000016969"/>
<evidence type="ECO:0000256" key="6">
    <source>
        <dbReference type="ARBA" id="ARBA00023125"/>
    </source>
</evidence>
<evidence type="ECO:0000256" key="1">
    <source>
        <dbReference type="ARBA" id="ARBA00004123"/>
    </source>
</evidence>
<dbReference type="Ensembl" id="ENSBTAT00000022571.7">
    <property type="protein sequence ID" value="ENSBTAP00000022571.6"/>
    <property type="gene ID" value="ENSBTAG00000016969.7"/>
</dbReference>
<dbReference type="PANTHER" id="PTHR12748">
    <property type="entry name" value="ORIGIN RECOGNITION COMPLEX SUBUNIT 3"/>
    <property type="match status" value="1"/>
</dbReference>
<evidence type="ECO:0000259" key="11">
    <source>
        <dbReference type="Pfam" id="PF18137"/>
    </source>
</evidence>
<dbReference type="GO" id="GO:0005656">
    <property type="term" value="C:nuclear pre-replicative complex"/>
    <property type="evidence" value="ECO:0000318"/>
    <property type="project" value="GO_Central"/>
</dbReference>
<dbReference type="GO" id="GO:0005664">
    <property type="term" value="C:nuclear origin of replication recognition complex"/>
    <property type="evidence" value="ECO:0000318"/>
    <property type="project" value="GO_Central"/>
</dbReference>
<dbReference type="FunCoup" id="F1N6W8">
    <property type="interactions" value="3275"/>
</dbReference>
<evidence type="ECO:0000256" key="4">
    <source>
        <dbReference type="ARBA" id="ARBA00022553"/>
    </source>
</evidence>
<keyword evidence="4" id="KW-0597">Phosphoprotein</keyword>
<dbReference type="Reactome" id="R-BTA-176187">
    <property type="pathway name" value="Activation of ATR in response to replication stress"/>
</dbReference>
<evidence type="ECO:0000256" key="8">
    <source>
        <dbReference type="ARBA" id="ARBA00026084"/>
    </source>
</evidence>
<dbReference type="Bgee" id="ENSBTAG00000016969">
    <property type="expression patterns" value="Expressed in oocyte and 106 other cell types or tissues"/>
</dbReference>
<feature type="domain" description="Origin recognition complex subunit 3 insertion" evidence="12">
    <location>
        <begin position="326"/>
        <end position="557"/>
    </location>
</feature>
<evidence type="ECO:0000256" key="2">
    <source>
        <dbReference type="ARBA" id="ARBA00010977"/>
    </source>
</evidence>
<evidence type="ECO:0000259" key="10">
    <source>
        <dbReference type="Pfam" id="PF07034"/>
    </source>
</evidence>
<dbReference type="InterPro" id="IPR045663">
    <property type="entry name" value="ORC3_ins"/>
</dbReference>
<dbReference type="Reactome" id="R-BTA-68689">
    <property type="pathway name" value="CDC6 association with the ORC:origin complex"/>
</dbReference>
<feature type="domain" description="Origin recognition complex subunit 3 winged helix C-terminal" evidence="11">
    <location>
        <begin position="568"/>
        <end position="680"/>
    </location>
</feature>
<evidence type="ECO:0000259" key="12">
    <source>
        <dbReference type="Pfam" id="PF19675"/>
    </source>
</evidence>
<dbReference type="PANTHER" id="PTHR12748:SF0">
    <property type="entry name" value="ORIGIN RECOGNITION COMPLEX SUBUNIT 3"/>
    <property type="match status" value="1"/>
</dbReference>
<dbReference type="Reactome" id="R-BTA-68616">
    <property type="pathway name" value="Assembly of the ORC complex at the origin of replication"/>
</dbReference>
<keyword evidence="5" id="KW-0235">DNA replication</keyword>
<keyword evidence="6" id="KW-0238">DNA-binding</keyword>
<accession>F1N6W8</accession>
<keyword evidence="7" id="KW-0539">Nucleus</keyword>
<reference evidence="13" key="1">
    <citation type="submission" date="2018-03" db="EMBL/GenBank/DDBJ databases">
        <title>ARS-UCD1.2.</title>
        <authorList>
            <person name="Rosen B.D."/>
            <person name="Bickhart D.M."/>
            <person name="Koren S."/>
            <person name="Schnabel R.D."/>
            <person name="Hall R."/>
            <person name="Zimin A."/>
            <person name="Dreischer C."/>
            <person name="Schultheiss S."/>
            <person name="Schroeder S.G."/>
            <person name="Elsik C.G."/>
            <person name="Couldrey C."/>
            <person name="Liu G.E."/>
            <person name="Van Tassell C.P."/>
            <person name="Phillippy A.M."/>
            <person name="Smith T.P.L."/>
            <person name="Medrano J.F."/>
        </authorList>
    </citation>
    <scope>NUCLEOTIDE SEQUENCE [LARGE SCALE GENOMIC DNA]</scope>
    <source>
        <strain evidence="13">Hereford</strain>
    </source>
</reference>
<sequence length="683" mass="79162">MYLKPKPLNKLKLRFETYQLIWQQMKSETERLQEELNKNLFDSLVEFLQTSHSGLWKNSKDWSCEIKLREIPTAALVLGVNVTDHDLTLRSLTEVLQNNVTPYVVSLQAKDCPDMKHFLQKLVSQLMDCKVDVQSKEKESVQVIQKNVHYSMDSLSAWYMSVTQKTDPKMPRKKRTSSSQWQSPPVVLILKDMESFTTKVLQDFIIISSQHLHEFPLILIFGIATSPVVIHRLLPHAVSSLLCIELFQSLSCKEHLTTVLDKLLLTTQFPFKLSEKVLQILTNIFLYHDFSIQNFIKGLQLSLLEHFYSQPLSVLCCNLPEAKRRIRFLSANQCENIRRLPSFRRYVEKQSSEKQVALLTSDKFLKEETQSLLENLHVYHKNYFLVLRCLHQFTSSLPKYPLGRQIRELYCMCLEKSIWDSEEYASVLQLLRLLAKDELMAMLQNCFKLFQSSSGKELGNTAKRIEEFLAQFQSLDETKEEEDTSQSQSKGLQKTDLYHLQKSLLEMKELRSTSKRQTKFEVLREQVVSFVDSLVREYLLPPDTQPLHETLYFSSAHTLRQHLNAAPRIALHTALNNPYYYLKNEALRSEEGCIPNVAPDICIAYKLHLECSRLINLVDWSEAFATVVTAAEKMDANSVTSEERNEIIHARFIRAVSELELLGFIKPTKQKTDHVARLTWGGC</sequence>
<evidence type="ECO:0000313" key="15">
    <source>
        <dbReference type="VGNC" id="VGNC:32448"/>
    </source>
</evidence>
<dbReference type="InterPro" id="IPR045667">
    <property type="entry name" value="ORC3_N"/>
</dbReference>
<evidence type="ECO:0000256" key="7">
    <source>
        <dbReference type="ARBA" id="ARBA00023242"/>
    </source>
</evidence>
<dbReference type="HOGENOM" id="CLU_015257_2_0_1"/>
<dbReference type="GeneTree" id="ENSGT00390000011376"/>
<reference evidence="13" key="3">
    <citation type="submission" date="2025-09" db="UniProtKB">
        <authorList>
            <consortium name="Ensembl"/>
        </authorList>
    </citation>
    <scope>IDENTIFICATION</scope>
    <source>
        <strain evidence="13">Hereford</strain>
    </source>
</reference>
<protein>
    <recommendedName>
        <fullName evidence="3">Origin recognition complex subunit 3</fullName>
    </recommendedName>
</protein>
<dbReference type="InterPro" id="IPR040855">
    <property type="entry name" value="ORC_WH_C"/>
</dbReference>
<dbReference type="AlphaFoldDB" id="F1N6W8"/>
<evidence type="ECO:0000313" key="14">
    <source>
        <dbReference type="Proteomes" id="UP000009136"/>
    </source>
</evidence>
<dbReference type="OrthoDB" id="10265211at2759"/>
<dbReference type="Proteomes" id="UP000009136">
    <property type="component" value="Chromosome 9"/>
</dbReference>
<evidence type="ECO:0000256" key="9">
    <source>
        <dbReference type="ARBA" id="ARBA00045241"/>
    </source>
</evidence>
<dbReference type="GO" id="GO:0031261">
    <property type="term" value="C:DNA replication preinitiation complex"/>
    <property type="evidence" value="ECO:0000318"/>
    <property type="project" value="GO_Central"/>
</dbReference>